<feature type="domain" description="Ig-like" evidence="12">
    <location>
        <begin position="226"/>
        <end position="306"/>
    </location>
</feature>
<feature type="domain" description="Ig-like" evidence="12">
    <location>
        <begin position="37"/>
        <end position="115"/>
    </location>
</feature>
<dbReference type="SMART" id="SM00408">
    <property type="entry name" value="IGc2"/>
    <property type="match status" value="4"/>
</dbReference>
<feature type="domain" description="Fibronectin type-III" evidence="13">
    <location>
        <begin position="601"/>
        <end position="690"/>
    </location>
</feature>
<dbReference type="Pfam" id="PF13927">
    <property type="entry name" value="Ig_3"/>
    <property type="match status" value="3"/>
</dbReference>
<evidence type="ECO:0000256" key="6">
    <source>
        <dbReference type="ARBA" id="ARBA00022989"/>
    </source>
</evidence>
<name>A0A556VU49_BAGYA</name>
<dbReference type="SMART" id="SM00060">
    <property type="entry name" value="FN3"/>
    <property type="match status" value="3"/>
</dbReference>
<feature type="compositionally biased region" description="Pro residues" evidence="10">
    <location>
        <begin position="1045"/>
        <end position="1054"/>
    </location>
</feature>
<dbReference type="FunFam" id="2.60.40.10:FF:000057">
    <property type="entry name" value="neural cell adhesion molecule L1"/>
    <property type="match status" value="1"/>
</dbReference>
<dbReference type="PRINTS" id="PR01832">
    <property type="entry name" value="VEGFRECEPTOR"/>
</dbReference>
<sequence length="1064" mass="118448">MSLMESHSLATRGKCRAAQLLFLLLWLGETFGALLIPDILSYTAFYPEDVSLKCEASGNPKPSIRWVKDGTLFKEESNSSGILKADPDKELKVYQGKYRCYASNALGTAESGLINLITEPIPVMSLKEKKAPKIVNEGESVVLQCNIPNSTVNGSIHWMDRKLMHIKQSDRIIIGLDGNLYFANVQIKNTRDDYTCYIQYVEARTILSTEPLSLIVRPSNVLVNRPPYLHHPHGTHSSYSALRGQTLILECIPYGLKDAMLSSSQATLEHFDRWLEFSSITESDDGEYTCTASNDLGQVTHSYTVNVEELPPQILTDDNRVYQVTEESTASLSCSTFGSPRPQVTWKSEKFSPVLSNTRMSQLTNDTLLITNVSLEDAGTYLCSVQNTNLSITAQLDVLSKTRIVSPLHDHRTLRGKSLVWPCRYEVDAQLSNPLIQWRKDGQKILTSSPDDKYTAFKNGSLMITDIHAEDAGLYTCEVITRLDFVTTTGLLTVIDKPEPPPSLKLDEKESRSVTLSWSPGSDNNSPVFEFVIEVREDLHLVASSWKELKRVPAEIHHLEISLLPYCMYHFRVAAVNEIGTSGFSPHSESYTTPAAEPDLNPGNVRSESTNPDSMIITWEHFNGPGFGYKVFWREADDSENVWQSRVVSHPPVEVDKTNTFTPFEIKVQALNGIGEGPSPEAAIGYSGEDPTMKETVQEMERALESEGKREKVIVVEGKEDAIVSGLEFYSDYQLSVAAFNSKGEGPLSSPINFRTPEGAPGPVSNLRFESPSESELMLIWRKPHKTNGILRGYVIMYQEFVENGPSMLQSVKLDDPTVTRYKVDNLNTKNYYIFSLKAFTDAGEGEPVHINATTLLDGGEWEESEQVNLTQGFYQLQGLKAGSYYRLEVRHNNVTYWTQDLQTKGPVTDVLHSSFATQGWFIGLISAIVLLLLLLLILCFVKKSKGGKYSVKDKEEGQMDSDAKAMKDEAFGEYSSDSDEKRSCSQRSLCADLKRESDDSLGEYGDSVDIQFNEDGSFIGQYSGRRDTQPHAHGEHESSGVPSPNKPNPPPSNSFPTSITGGN</sequence>
<dbReference type="InterPro" id="IPR013098">
    <property type="entry name" value="Ig_I-set"/>
</dbReference>
<dbReference type="Gene3D" id="2.60.40.10">
    <property type="entry name" value="Immunoglobulins"/>
    <property type="match status" value="9"/>
</dbReference>
<keyword evidence="3 11" id="KW-0812">Transmembrane</keyword>
<dbReference type="PANTHER" id="PTHR44170:SF36">
    <property type="entry name" value="L1 CELL ADHESION MOLECULE"/>
    <property type="match status" value="1"/>
</dbReference>
<comment type="subcellular location">
    <subcellularLocation>
        <location evidence="1">Membrane</location>
        <topology evidence="1">Single-pass type I membrane protein</topology>
    </subcellularLocation>
</comment>
<evidence type="ECO:0000256" key="4">
    <source>
        <dbReference type="ARBA" id="ARBA00022737"/>
    </source>
</evidence>
<keyword evidence="7 11" id="KW-0472">Membrane</keyword>
<dbReference type="Pfam" id="PF07679">
    <property type="entry name" value="I-set"/>
    <property type="match status" value="1"/>
</dbReference>
<comment type="similarity">
    <text evidence="2">Belongs to the immunoglobulin superfamily. L1/neurofascin/NgCAM family.</text>
</comment>
<dbReference type="CDD" id="cd00063">
    <property type="entry name" value="FN3"/>
    <property type="match status" value="3"/>
</dbReference>
<proteinExistence type="inferred from homology"/>
<keyword evidence="6 11" id="KW-1133">Transmembrane helix</keyword>
<evidence type="ECO:0000256" key="8">
    <source>
        <dbReference type="ARBA" id="ARBA00023157"/>
    </source>
</evidence>
<dbReference type="GO" id="GO:0016020">
    <property type="term" value="C:membrane"/>
    <property type="evidence" value="ECO:0007669"/>
    <property type="project" value="UniProtKB-SubCell"/>
</dbReference>
<feature type="domain" description="Ig-like" evidence="12">
    <location>
        <begin position="122"/>
        <end position="213"/>
    </location>
</feature>
<dbReference type="Pfam" id="PF13882">
    <property type="entry name" value="Bravo_FIGEY"/>
    <property type="match status" value="1"/>
</dbReference>
<dbReference type="InterPro" id="IPR013783">
    <property type="entry name" value="Ig-like_fold"/>
</dbReference>
<dbReference type="EMBL" id="VCAZ01000251">
    <property type="protein sequence ID" value="TTO15641.1"/>
    <property type="molecule type" value="Genomic_DNA"/>
</dbReference>
<keyword evidence="8" id="KW-1015">Disulfide bond</keyword>
<reference evidence="14 15" key="1">
    <citation type="journal article" date="2019" name="Genome Biol. Evol.">
        <title>Whole-Genome Sequencing of the Giant Devil Catfish, Bagarius yarrelli.</title>
        <authorList>
            <person name="Jiang W."/>
            <person name="Lv Y."/>
            <person name="Cheng L."/>
            <person name="Yang K."/>
            <person name="Chao B."/>
            <person name="Wang X."/>
            <person name="Li Y."/>
            <person name="Pan X."/>
            <person name="You X."/>
            <person name="Zhang Y."/>
            <person name="Yang J."/>
            <person name="Li J."/>
            <person name="Zhang X."/>
            <person name="Liu S."/>
            <person name="Sun C."/>
            <person name="Yang J."/>
            <person name="Shi Q."/>
        </authorList>
    </citation>
    <scope>NUCLEOTIDE SEQUENCE [LARGE SCALE GENOMIC DNA]</scope>
    <source>
        <strain evidence="14">JWS20170419001</strain>
        <tissue evidence="14">Muscle</tissue>
    </source>
</reference>
<feature type="transmembrane region" description="Helical" evidence="11">
    <location>
        <begin position="921"/>
        <end position="942"/>
    </location>
</feature>
<evidence type="ECO:0000256" key="11">
    <source>
        <dbReference type="SAM" id="Phobius"/>
    </source>
</evidence>
<evidence type="ECO:0000313" key="14">
    <source>
        <dbReference type="EMBL" id="TTO15641.1"/>
    </source>
</evidence>
<evidence type="ECO:0000256" key="10">
    <source>
        <dbReference type="SAM" id="MobiDB-lite"/>
    </source>
</evidence>
<keyword evidence="5" id="KW-0130">Cell adhesion</keyword>
<evidence type="ECO:0000313" key="15">
    <source>
        <dbReference type="Proteomes" id="UP000319801"/>
    </source>
</evidence>
<dbReference type="OrthoDB" id="6244967at2759"/>
<evidence type="ECO:0000256" key="1">
    <source>
        <dbReference type="ARBA" id="ARBA00004479"/>
    </source>
</evidence>
<dbReference type="PANTHER" id="PTHR44170">
    <property type="entry name" value="PROTEIN SIDEKICK"/>
    <property type="match status" value="1"/>
</dbReference>
<protein>
    <submittedName>
        <fullName evidence="14">Neural cell adhesion molecule L1.1</fullName>
    </submittedName>
</protein>
<dbReference type="PROSITE" id="PS50835">
    <property type="entry name" value="IG_LIKE"/>
    <property type="match status" value="5"/>
</dbReference>
<keyword evidence="15" id="KW-1185">Reference proteome</keyword>
<feature type="domain" description="Fibronectin type-III" evidence="13">
    <location>
        <begin position="763"/>
        <end position="859"/>
    </location>
</feature>
<evidence type="ECO:0000256" key="2">
    <source>
        <dbReference type="ARBA" id="ARBA00008588"/>
    </source>
</evidence>
<dbReference type="InterPro" id="IPR026966">
    <property type="entry name" value="Neurofascin/L1/NrCAM_C"/>
</dbReference>
<dbReference type="InterPro" id="IPR003961">
    <property type="entry name" value="FN3_dom"/>
</dbReference>
<dbReference type="SMART" id="SM00409">
    <property type="entry name" value="IG"/>
    <property type="match status" value="5"/>
</dbReference>
<feature type="domain" description="Ig-like" evidence="12">
    <location>
        <begin position="312"/>
        <end position="393"/>
    </location>
</feature>
<keyword evidence="4" id="KW-0677">Repeat</keyword>
<evidence type="ECO:0000256" key="7">
    <source>
        <dbReference type="ARBA" id="ARBA00023136"/>
    </source>
</evidence>
<evidence type="ECO:0000256" key="9">
    <source>
        <dbReference type="ARBA" id="ARBA00023319"/>
    </source>
</evidence>
<dbReference type="SUPFAM" id="SSF48726">
    <property type="entry name" value="Immunoglobulin"/>
    <property type="match status" value="5"/>
</dbReference>
<evidence type="ECO:0000259" key="12">
    <source>
        <dbReference type="PROSITE" id="PS50835"/>
    </source>
</evidence>
<dbReference type="FunFam" id="2.60.40.10:FF:000347">
    <property type="entry name" value="Neuronal cell adhesion molecule"/>
    <property type="match status" value="1"/>
</dbReference>
<dbReference type="PROSITE" id="PS50853">
    <property type="entry name" value="FN3"/>
    <property type="match status" value="3"/>
</dbReference>
<feature type="domain" description="Ig-like" evidence="12">
    <location>
        <begin position="402"/>
        <end position="493"/>
    </location>
</feature>
<feature type="compositionally biased region" description="Low complexity" evidence="10">
    <location>
        <begin position="1055"/>
        <end position="1064"/>
    </location>
</feature>
<dbReference type="InterPro" id="IPR003598">
    <property type="entry name" value="Ig_sub2"/>
</dbReference>
<accession>A0A556VU49</accession>
<dbReference type="InterPro" id="IPR036179">
    <property type="entry name" value="Ig-like_dom_sf"/>
</dbReference>
<organism evidence="14 15">
    <name type="scientific">Bagarius yarrelli</name>
    <name type="common">Goonch</name>
    <name type="synonym">Bagrus yarrelli</name>
    <dbReference type="NCBI Taxonomy" id="175774"/>
    <lineage>
        <taxon>Eukaryota</taxon>
        <taxon>Metazoa</taxon>
        <taxon>Chordata</taxon>
        <taxon>Craniata</taxon>
        <taxon>Vertebrata</taxon>
        <taxon>Euteleostomi</taxon>
        <taxon>Actinopterygii</taxon>
        <taxon>Neopterygii</taxon>
        <taxon>Teleostei</taxon>
        <taxon>Ostariophysi</taxon>
        <taxon>Siluriformes</taxon>
        <taxon>Sisoridae</taxon>
        <taxon>Sisorinae</taxon>
        <taxon>Bagarius</taxon>
    </lineage>
</organism>
<feature type="region of interest" description="Disordered" evidence="10">
    <location>
        <begin position="1018"/>
        <end position="1064"/>
    </location>
</feature>
<evidence type="ECO:0000256" key="5">
    <source>
        <dbReference type="ARBA" id="ARBA00022889"/>
    </source>
</evidence>
<keyword evidence="9" id="KW-0393">Immunoglobulin domain</keyword>
<dbReference type="InterPro" id="IPR003599">
    <property type="entry name" value="Ig_sub"/>
</dbReference>
<dbReference type="SUPFAM" id="SSF49265">
    <property type="entry name" value="Fibronectin type III"/>
    <property type="match status" value="2"/>
</dbReference>
<evidence type="ECO:0000259" key="13">
    <source>
        <dbReference type="PROSITE" id="PS50853"/>
    </source>
</evidence>
<dbReference type="AlphaFoldDB" id="A0A556VU49"/>
<dbReference type="GO" id="GO:0098609">
    <property type="term" value="P:cell-cell adhesion"/>
    <property type="evidence" value="ECO:0007669"/>
    <property type="project" value="TreeGrafter"/>
</dbReference>
<dbReference type="InterPro" id="IPR007110">
    <property type="entry name" value="Ig-like_dom"/>
</dbReference>
<dbReference type="Proteomes" id="UP000319801">
    <property type="component" value="Unassembled WGS sequence"/>
</dbReference>
<feature type="compositionally biased region" description="Basic and acidic residues" evidence="10">
    <location>
        <begin position="1025"/>
        <end position="1039"/>
    </location>
</feature>
<gene>
    <name evidence="14" type="ORF">Baya_15877</name>
</gene>
<feature type="domain" description="Fibronectin type-III" evidence="13">
    <location>
        <begin position="500"/>
        <end position="596"/>
    </location>
</feature>
<comment type="caution">
    <text evidence="14">The sequence shown here is derived from an EMBL/GenBank/DDBJ whole genome shotgun (WGS) entry which is preliminary data.</text>
</comment>
<evidence type="ECO:0000256" key="3">
    <source>
        <dbReference type="ARBA" id="ARBA00022692"/>
    </source>
</evidence>
<dbReference type="Pfam" id="PF00041">
    <property type="entry name" value="fn3"/>
    <property type="match status" value="3"/>
</dbReference>
<dbReference type="InterPro" id="IPR036116">
    <property type="entry name" value="FN3_sf"/>
</dbReference>